<evidence type="ECO:0000313" key="1">
    <source>
        <dbReference type="EMBL" id="PON20124.1"/>
    </source>
</evidence>
<name>A0A2P4Z752_9HYPO</name>
<dbReference type="GeneID" id="29990719"/>
<dbReference type="STRING" id="398673.A0A2P4Z752"/>
<dbReference type="RefSeq" id="XP_024404305.1">
    <property type="nucleotide sequence ID" value="XM_024550954.1"/>
</dbReference>
<dbReference type="AlphaFoldDB" id="A0A2P4Z752"/>
<keyword evidence="2" id="KW-1185">Reference proteome</keyword>
<accession>A0A2P4Z752</accession>
<sequence>MFKAGLFSADGNEIVDAGLRSLSPEKLAKGMTASPKNQLIGLESRCYLLQSLGVSLESNPSIFKRGRPSDIVVLQEILKDRPGVQSFHKLTQWLSYSLMMAFERLLNVRWTHTNPLTGLYEYRNGGLFVDTGVLTLKPDIYSQGLLSSTEKIPSFDATSDVVVEWRALTAALLDKIHELVNQKLIQSLGSCPKLILAQVLEAGTWKCGQELAFGYRPQTMSSPIHILDSAGTLF</sequence>
<evidence type="ECO:0000313" key="2">
    <source>
        <dbReference type="Proteomes" id="UP000054821"/>
    </source>
</evidence>
<dbReference type="InterPro" id="IPR012469">
    <property type="entry name" value="DUF1688"/>
</dbReference>
<proteinExistence type="predicted"/>
<dbReference type="Pfam" id="PF07958">
    <property type="entry name" value="DUF1688"/>
    <property type="match status" value="2"/>
</dbReference>
<protein>
    <submittedName>
        <fullName evidence="1">Urg3</fullName>
    </submittedName>
</protein>
<dbReference type="EMBL" id="JPDN02000083">
    <property type="protein sequence ID" value="PON20124.1"/>
    <property type="molecule type" value="Genomic_DNA"/>
</dbReference>
<dbReference type="Proteomes" id="UP000054821">
    <property type="component" value="Unassembled WGS sequence"/>
</dbReference>
<organism evidence="1 2">
    <name type="scientific">Trichoderma gamsii</name>
    <dbReference type="NCBI Taxonomy" id="398673"/>
    <lineage>
        <taxon>Eukaryota</taxon>
        <taxon>Fungi</taxon>
        <taxon>Dikarya</taxon>
        <taxon>Ascomycota</taxon>
        <taxon>Pezizomycotina</taxon>
        <taxon>Sordariomycetes</taxon>
        <taxon>Hypocreomycetidae</taxon>
        <taxon>Hypocreales</taxon>
        <taxon>Hypocreaceae</taxon>
        <taxon>Trichoderma</taxon>
    </lineage>
</organism>
<reference evidence="1 2" key="1">
    <citation type="journal article" date="2016" name="Genome Announc.">
        <title>Draft Whole-Genome Sequence of Trichoderma gamsii T6085, a Promising Biocontrol Agent of Fusarium Head Blight on Wheat.</title>
        <authorList>
            <person name="Baroncelli R."/>
            <person name="Zapparata A."/>
            <person name="Piaggeschi G."/>
            <person name="Sarrocco S."/>
            <person name="Vannacci G."/>
        </authorList>
    </citation>
    <scope>NUCLEOTIDE SEQUENCE [LARGE SCALE GENOMIC DNA]</scope>
    <source>
        <strain evidence="1 2">T6085</strain>
    </source>
</reference>
<dbReference type="PANTHER" id="PTHR31687">
    <property type="match status" value="1"/>
</dbReference>
<dbReference type="PANTHER" id="PTHR31687:SF3">
    <property type="entry name" value="PROTEIN URG3"/>
    <property type="match status" value="1"/>
</dbReference>
<gene>
    <name evidence="1" type="ORF">TGAM01_v211019</name>
</gene>
<comment type="caution">
    <text evidence="1">The sequence shown here is derived from an EMBL/GenBank/DDBJ whole genome shotgun (WGS) entry which is preliminary data.</text>
</comment>